<gene>
    <name evidence="1" type="ORF">PoB_005727800</name>
</gene>
<dbReference type="Proteomes" id="UP000735302">
    <property type="component" value="Unassembled WGS sequence"/>
</dbReference>
<evidence type="ECO:0000313" key="2">
    <source>
        <dbReference type="Proteomes" id="UP000735302"/>
    </source>
</evidence>
<dbReference type="AlphaFoldDB" id="A0AAV4CFP7"/>
<sequence>MHVYTYIYTCKQSYARSKTGAGARGQISPRVVEYARLILTVIWHLMEIQLEDRVSSDEGKHYAFLIVDRCAQGRNREMTVAIAKLLLVGEKEDIIETPRYINLRTINNTGAKVGSAELFLALKAWRKRSRHLSELTGMSRVCRPHCPGQDPG</sequence>
<comment type="caution">
    <text evidence="1">The sequence shown here is derived from an EMBL/GenBank/DDBJ whole genome shotgun (WGS) entry which is preliminary data.</text>
</comment>
<name>A0AAV4CFP7_9GAST</name>
<dbReference type="EMBL" id="BLXT01006265">
    <property type="protein sequence ID" value="GFO30773.1"/>
    <property type="molecule type" value="Genomic_DNA"/>
</dbReference>
<reference evidence="1 2" key="1">
    <citation type="journal article" date="2021" name="Elife">
        <title>Chloroplast acquisition without the gene transfer in kleptoplastic sea slugs, Plakobranchus ocellatus.</title>
        <authorList>
            <person name="Maeda T."/>
            <person name="Takahashi S."/>
            <person name="Yoshida T."/>
            <person name="Shimamura S."/>
            <person name="Takaki Y."/>
            <person name="Nagai Y."/>
            <person name="Toyoda A."/>
            <person name="Suzuki Y."/>
            <person name="Arimoto A."/>
            <person name="Ishii H."/>
            <person name="Satoh N."/>
            <person name="Nishiyama T."/>
            <person name="Hasebe M."/>
            <person name="Maruyama T."/>
            <person name="Minagawa J."/>
            <person name="Obokata J."/>
            <person name="Shigenobu S."/>
        </authorList>
    </citation>
    <scope>NUCLEOTIDE SEQUENCE [LARGE SCALE GENOMIC DNA]</scope>
</reference>
<protein>
    <submittedName>
        <fullName evidence="1">Uncharacterized protein</fullName>
    </submittedName>
</protein>
<accession>A0AAV4CFP7</accession>
<proteinExistence type="predicted"/>
<keyword evidence="2" id="KW-1185">Reference proteome</keyword>
<evidence type="ECO:0000313" key="1">
    <source>
        <dbReference type="EMBL" id="GFO30773.1"/>
    </source>
</evidence>
<organism evidence="1 2">
    <name type="scientific">Plakobranchus ocellatus</name>
    <dbReference type="NCBI Taxonomy" id="259542"/>
    <lineage>
        <taxon>Eukaryota</taxon>
        <taxon>Metazoa</taxon>
        <taxon>Spiralia</taxon>
        <taxon>Lophotrochozoa</taxon>
        <taxon>Mollusca</taxon>
        <taxon>Gastropoda</taxon>
        <taxon>Heterobranchia</taxon>
        <taxon>Euthyneura</taxon>
        <taxon>Panpulmonata</taxon>
        <taxon>Sacoglossa</taxon>
        <taxon>Placobranchoidea</taxon>
        <taxon>Plakobranchidae</taxon>
        <taxon>Plakobranchus</taxon>
    </lineage>
</organism>